<dbReference type="Gene3D" id="3.30.830.10">
    <property type="entry name" value="Metalloenzyme, LuxS/M16 peptidase-like"/>
    <property type="match status" value="2"/>
</dbReference>
<evidence type="ECO:0000256" key="2">
    <source>
        <dbReference type="RuleBase" id="RU004447"/>
    </source>
</evidence>
<dbReference type="Pfam" id="PF00675">
    <property type="entry name" value="Peptidase_M16"/>
    <property type="match status" value="1"/>
</dbReference>
<comment type="similarity">
    <text evidence="1 2">Belongs to the peptidase M16 family.</text>
</comment>
<dbReference type="Proteomes" id="UP000177565">
    <property type="component" value="Unassembled WGS sequence"/>
</dbReference>
<dbReference type="GO" id="GO:0004222">
    <property type="term" value="F:metalloendopeptidase activity"/>
    <property type="evidence" value="ECO:0007669"/>
    <property type="project" value="InterPro"/>
</dbReference>
<evidence type="ECO:0000259" key="4">
    <source>
        <dbReference type="Pfam" id="PF05193"/>
    </source>
</evidence>
<organism evidence="5 6">
    <name type="scientific">Candidatus Taylorbacteria bacterium RIFCSPHIGHO2_02_FULL_46_13</name>
    <dbReference type="NCBI Taxonomy" id="1802312"/>
    <lineage>
        <taxon>Bacteria</taxon>
        <taxon>Candidatus Tayloriibacteriota</taxon>
    </lineage>
</organism>
<dbReference type="Pfam" id="PF05193">
    <property type="entry name" value="Peptidase_M16_C"/>
    <property type="match status" value="1"/>
</dbReference>
<dbReference type="EMBL" id="MHRQ01000006">
    <property type="protein sequence ID" value="OHA27321.1"/>
    <property type="molecule type" value="Genomic_DNA"/>
</dbReference>
<dbReference type="InterPro" id="IPR001431">
    <property type="entry name" value="Pept_M16_Zn_BS"/>
</dbReference>
<dbReference type="GO" id="GO:0046872">
    <property type="term" value="F:metal ion binding"/>
    <property type="evidence" value="ECO:0007669"/>
    <property type="project" value="InterPro"/>
</dbReference>
<sequence>MNFSKKVLPNGLRIITAPMKDHPTVTVMVLVEAGSKYETRAENGISHFLEHMCFKGTTKRPSALAITRELDSIGAQYNAFTSHEFTGYYAKSDFKHVNTALDVVSDIYLNSTLPESEMEKEKGVIIEEINMYEDLPQRKVQSVFSELLYGDTPAGWDIAGTKENVSSFTRSAMADYRRRHYVAEATVVIVSGNFDEQAVIADITEKFAGAHHGKKDGKEKVTEDQTKPAVKLFFKETDQAHFVLGVRTFDVYDKRSAMLRVLTSVLGGGMSSRLFQKIRDEMGAAYYVGVSNESFTDHGYFEIAAGVDQKRVGEVATAVLEELKRLKTENVSPEELKKAKDYLVGTMYLSLETSDALGDIYGYQEVMRKLIKTPNEMQKLIEAVSATDVRGLANALFTPEHLNFALVGRFKDENEFAKILSV</sequence>
<dbReference type="GO" id="GO:0006508">
    <property type="term" value="P:proteolysis"/>
    <property type="evidence" value="ECO:0007669"/>
    <property type="project" value="InterPro"/>
</dbReference>
<reference evidence="5 6" key="1">
    <citation type="journal article" date="2016" name="Nat. Commun.">
        <title>Thousands of microbial genomes shed light on interconnected biogeochemical processes in an aquifer system.</title>
        <authorList>
            <person name="Anantharaman K."/>
            <person name="Brown C.T."/>
            <person name="Hug L.A."/>
            <person name="Sharon I."/>
            <person name="Castelle C.J."/>
            <person name="Probst A.J."/>
            <person name="Thomas B.C."/>
            <person name="Singh A."/>
            <person name="Wilkins M.J."/>
            <person name="Karaoz U."/>
            <person name="Brodie E.L."/>
            <person name="Williams K.H."/>
            <person name="Hubbard S.S."/>
            <person name="Banfield J.F."/>
        </authorList>
    </citation>
    <scope>NUCLEOTIDE SEQUENCE [LARGE SCALE GENOMIC DNA]</scope>
</reference>
<evidence type="ECO:0000313" key="6">
    <source>
        <dbReference type="Proteomes" id="UP000177565"/>
    </source>
</evidence>
<protein>
    <recommendedName>
        <fullName evidence="7">Peptidase M16</fullName>
    </recommendedName>
</protein>
<dbReference type="PANTHER" id="PTHR11851:SF49">
    <property type="entry name" value="MITOCHONDRIAL-PROCESSING PEPTIDASE SUBUNIT ALPHA"/>
    <property type="match status" value="1"/>
</dbReference>
<name>A0A1G2MWL4_9BACT</name>
<evidence type="ECO:0008006" key="7">
    <source>
        <dbReference type="Google" id="ProtNLM"/>
    </source>
</evidence>
<dbReference type="STRING" id="1802312.A3C06_00520"/>
<dbReference type="PANTHER" id="PTHR11851">
    <property type="entry name" value="METALLOPROTEASE"/>
    <property type="match status" value="1"/>
</dbReference>
<feature type="domain" description="Peptidase M16 C-terminal" evidence="4">
    <location>
        <begin position="167"/>
        <end position="342"/>
    </location>
</feature>
<dbReference type="InterPro" id="IPR011249">
    <property type="entry name" value="Metalloenz_LuxS/M16"/>
</dbReference>
<dbReference type="SUPFAM" id="SSF63411">
    <property type="entry name" value="LuxS/MPP-like metallohydrolase"/>
    <property type="match status" value="2"/>
</dbReference>
<accession>A0A1G2MWL4</accession>
<evidence type="ECO:0000256" key="1">
    <source>
        <dbReference type="ARBA" id="ARBA00007261"/>
    </source>
</evidence>
<dbReference type="InterPro" id="IPR050361">
    <property type="entry name" value="MPP/UQCRC_Complex"/>
</dbReference>
<dbReference type="PROSITE" id="PS00143">
    <property type="entry name" value="INSULINASE"/>
    <property type="match status" value="1"/>
</dbReference>
<gene>
    <name evidence="5" type="ORF">A3C06_00520</name>
</gene>
<dbReference type="InterPro" id="IPR011765">
    <property type="entry name" value="Pept_M16_N"/>
</dbReference>
<evidence type="ECO:0000313" key="5">
    <source>
        <dbReference type="EMBL" id="OHA27321.1"/>
    </source>
</evidence>
<proteinExistence type="inferred from homology"/>
<dbReference type="AlphaFoldDB" id="A0A1G2MWL4"/>
<feature type="domain" description="Peptidase M16 N-terminal" evidence="3">
    <location>
        <begin position="19"/>
        <end position="161"/>
    </location>
</feature>
<comment type="caution">
    <text evidence="5">The sequence shown here is derived from an EMBL/GenBank/DDBJ whole genome shotgun (WGS) entry which is preliminary data.</text>
</comment>
<dbReference type="InterPro" id="IPR007863">
    <property type="entry name" value="Peptidase_M16_C"/>
</dbReference>
<evidence type="ECO:0000259" key="3">
    <source>
        <dbReference type="Pfam" id="PF00675"/>
    </source>
</evidence>